<gene>
    <name evidence="1" type="ORF">RDB_LOCUS53024</name>
</gene>
<dbReference type="Proteomes" id="UP000663831">
    <property type="component" value="Unassembled WGS sequence"/>
</dbReference>
<proteinExistence type="predicted"/>
<protein>
    <submittedName>
        <fullName evidence="1">Uncharacterized protein</fullName>
    </submittedName>
</protein>
<organism evidence="1 2">
    <name type="scientific">Rhizoctonia solani</name>
    <dbReference type="NCBI Taxonomy" id="456999"/>
    <lineage>
        <taxon>Eukaryota</taxon>
        <taxon>Fungi</taxon>
        <taxon>Dikarya</taxon>
        <taxon>Basidiomycota</taxon>
        <taxon>Agaricomycotina</taxon>
        <taxon>Agaricomycetes</taxon>
        <taxon>Cantharellales</taxon>
        <taxon>Ceratobasidiaceae</taxon>
        <taxon>Rhizoctonia</taxon>
    </lineage>
</organism>
<comment type="caution">
    <text evidence="1">The sequence shown here is derived from an EMBL/GenBank/DDBJ whole genome shotgun (WGS) entry which is preliminary data.</text>
</comment>
<accession>A0A8H2Y1M7</accession>
<reference evidence="1" key="1">
    <citation type="submission" date="2021-01" db="EMBL/GenBank/DDBJ databases">
        <authorList>
            <person name="Kaushik A."/>
        </authorList>
    </citation>
    <scope>NUCLEOTIDE SEQUENCE</scope>
    <source>
        <strain evidence="1">AG3-1AP</strain>
    </source>
</reference>
<dbReference type="AlphaFoldDB" id="A0A8H2Y1M7"/>
<sequence>MHYLDNGGSGHRWGLGLDDYLESTERYTPSRRPSLDQVKESIKLFSTGELTSRLTCTVLEDVLLLLQYPEYISSYARSPSVWGKKLLDPVLSIIGGYTEQGNKIFDHYFGFLCVQILAIGIQLDVLSQHGILSKVIHARALGEVTNEAEAVSHALYQGSLKIMVRSGIRCSIVPQDLDDVLDILEESRCELFRICRTVPDIHGWDVIFVAVRNTFKTLPTLTTDFDISRNKHPIAWPLYDLNCRYALAIPHHETMTIEALVAVTEWARHKESDKVPDLETIYPGKAGVNMDVFALRDALTDCLTRSGASRLHTLVAPILAKFVVHYIHHTKCSFSASSAPFFQAVFDRLWLEIEDDRCMTDLEYRKTTLKLAAALFDAIGYPFYAVVFTRDNSKGTLGTLPGSAFFTEMLLQADWINLTGRVFLLPVMPLSGREVSEIELGNLADVYKEAKNELSVFITFLQRYGPEWAARFCTSFRDWLNVHRYIGSASLRLADGHKPLLNHYDDVRKTWGGIPQFLGWSSSARQGYCFYTGCPNVNTQEMTTPSRVCGSCLSTSAAYCSEQCQRSQITITCQRGLCNRPAMATRGYFAYRYKRRYYRQYIPHGAYPEYWGNKLAQLVPRDPHKREAWIHATTVMLEKAELKDAEREEDEYEIDTEGLFNSIIDSDWTFLDNDIDIDWTYVIDLDNNAFTVDGSTHFKLDDMPPESIGLEFFFEDEYPGRVLQVNTRSQPQLSRHLTTVVDLWPGPLFDVDKAQEEYETLNPTILPYSKWKSPTWSTLSVSQKFAMKRLQIVLDKYSHILDKGYLIHDSRFLGCICWQITCASTHVLPICPTRDSLSYSNSLTLMGFKDFERGHFARVLQPEPTPYGWNPDSFCYREYLRIAGCMVAYCPILDQPAFVASEVRQMVDNIRNSKGPLNGTGIILSGRHALVVDRSILIGCVWAYIATVSPMSNKP</sequence>
<evidence type="ECO:0000313" key="2">
    <source>
        <dbReference type="Proteomes" id="UP000663831"/>
    </source>
</evidence>
<name>A0A8H2Y1M7_9AGAM</name>
<evidence type="ECO:0000313" key="1">
    <source>
        <dbReference type="EMBL" id="CAE6440138.1"/>
    </source>
</evidence>
<dbReference type="EMBL" id="CAJMWV010001552">
    <property type="protein sequence ID" value="CAE6440138.1"/>
    <property type="molecule type" value="Genomic_DNA"/>
</dbReference>